<dbReference type="Proteomes" id="UP001432000">
    <property type="component" value="Chromosome"/>
</dbReference>
<evidence type="ECO:0000313" key="2">
    <source>
        <dbReference type="EMBL" id="WXG67968.1"/>
    </source>
</evidence>
<dbReference type="InterPro" id="IPR012675">
    <property type="entry name" value="Beta-grasp_dom_sf"/>
</dbReference>
<feature type="domain" description="2Fe-2S ferredoxin-type" evidence="1">
    <location>
        <begin position="47"/>
        <end position="115"/>
    </location>
</feature>
<dbReference type="CDD" id="cd00207">
    <property type="entry name" value="fer2"/>
    <property type="match status" value="1"/>
</dbReference>
<dbReference type="InterPro" id="IPR001041">
    <property type="entry name" value="2Fe-2S_ferredoxin-type"/>
</dbReference>
<gene>
    <name evidence="2" type="ORF">WDS16_22565</name>
</gene>
<name>A0ABZ2PFS0_9NOCA</name>
<proteinExistence type="predicted"/>
<dbReference type="Gene3D" id="3.10.20.30">
    <property type="match status" value="1"/>
</dbReference>
<sequence>MPSRIRRCSANRRPRFPTSVGITGSTISQNSSLITPTRVIEISSLTAPLKFGRHALVTVPADKSVLDAVKPFRPDIAYSCRQGFCGTCRVPAVGRPAGMLICTERTAGERVVLDL</sequence>
<reference evidence="2 3" key="1">
    <citation type="submission" date="2024-03" db="EMBL/GenBank/DDBJ databases">
        <title>Natural products discovery in diverse microorganisms through a two-stage MS feature dereplication strategy.</title>
        <authorList>
            <person name="Zhang R."/>
        </authorList>
    </citation>
    <scope>NUCLEOTIDE SEQUENCE [LARGE SCALE GENOMIC DNA]</scope>
    <source>
        <strain evidence="2 3">18930</strain>
    </source>
</reference>
<dbReference type="Pfam" id="PF00111">
    <property type="entry name" value="Fer2"/>
    <property type="match status" value="1"/>
</dbReference>
<keyword evidence="3" id="KW-1185">Reference proteome</keyword>
<organism evidence="2 3">
    <name type="scientific">Rhodococcus sovatensis</name>
    <dbReference type="NCBI Taxonomy" id="1805840"/>
    <lineage>
        <taxon>Bacteria</taxon>
        <taxon>Bacillati</taxon>
        <taxon>Actinomycetota</taxon>
        <taxon>Actinomycetes</taxon>
        <taxon>Mycobacteriales</taxon>
        <taxon>Nocardiaceae</taxon>
        <taxon>Rhodococcus</taxon>
    </lineage>
</organism>
<evidence type="ECO:0000259" key="1">
    <source>
        <dbReference type="PROSITE" id="PS51085"/>
    </source>
</evidence>
<dbReference type="InterPro" id="IPR006058">
    <property type="entry name" value="2Fe2S_fd_BS"/>
</dbReference>
<dbReference type="EMBL" id="CP147846">
    <property type="protein sequence ID" value="WXG67968.1"/>
    <property type="molecule type" value="Genomic_DNA"/>
</dbReference>
<dbReference type="SUPFAM" id="SSF54292">
    <property type="entry name" value="2Fe-2S ferredoxin-like"/>
    <property type="match status" value="1"/>
</dbReference>
<dbReference type="InterPro" id="IPR036010">
    <property type="entry name" value="2Fe-2S_ferredoxin-like_sf"/>
</dbReference>
<evidence type="ECO:0000313" key="3">
    <source>
        <dbReference type="Proteomes" id="UP001432000"/>
    </source>
</evidence>
<protein>
    <submittedName>
        <fullName evidence="2">2Fe-2S iron-sulfur cluster-binding protein</fullName>
    </submittedName>
</protein>
<dbReference type="PROSITE" id="PS00197">
    <property type="entry name" value="2FE2S_FER_1"/>
    <property type="match status" value="1"/>
</dbReference>
<accession>A0ABZ2PFS0</accession>
<dbReference type="RefSeq" id="WP_338887870.1">
    <property type="nucleotide sequence ID" value="NZ_CP147846.1"/>
</dbReference>
<dbReference type="PROSITE" id="PS51085">
    <property type="entry name" value="2FE2S_FER_2"/>
    <property type="match status" value="1"/>
</dbReference>